<dbReference type="EMBL" id="LAZR01052846">
    <property type="protein sequence ID" value="KKK82053.1"/>
    <property type="molecule type" value="Genomic_DNA"/>
</dbReference>
<proteinExistence type="predicted"/>
<reference evidence="1" key="1">
    <citation type="journal article" date="2015" name="Nature">
        <title>Complex archaea that bridge the gap between prokaryotes and eukaryotes.</title>
        <authorList>
            <person name="Spang A."/>
            <person name="Saw J.H."/>
            <person name="Jorgensen S.L."/>
            <person name="Zaremba-Niedzwiedzka K."/>
            <person name="Martijn J."/>
            <person name="Lind A.E."/>
            <person name="van Eijk R."/>
            <person name="Schleper C."/>
            <person name="Guy L."/>
            <person name="Ettema T.J."/>
        </authorList>
    </citation>
    <scope>NUCLEOTIDE SEQUENCE</scope>
</reference>
<name>A0A0F8YKX1_9ZZZZ</name>
<sequence>MNVDKIPVKEMTYSPGDESYHLGTITISKGEYANAEKINEIVDCFRELQEKVFKLEKR</sequence>
<gene>
    <name evidence="1" type="ORF">LCGC14_2807230</name>
</gene>
<protein>
    <submittedName>
        <fullName evidence="1">Uncharacterized protein</fullName>
    </submittedName>
</protein>
<dbReference type="AlphaFoldDB" id="A0A0F8YKX1"/>
<comment type="caution">
    <text evidence="1">The sequence shown here is derived from an EMBL/GenBank/DDBJ whole genome shotgun (WGS) entry which is preliminary data.</text>
</comment>
<organism evidence="1">
    <name type="scientific">marine sediment metagenome</name>
    <dbReference type="NCBI Taxonomy" id="412755"/>
    <lineage>
        <taxon>unclassified sequences</taxon>
        <taxon>metagenomes</taxon>
        <taxon>ecological metagenomes</taxon>
    </lineage>
</organism>
<evidence type="ECO:0000313" key="1">
    <source>
        <dbReference type="EMBL" id="KKK82053.1"/>
    </source>
</evidence>
<accession>A0A0F8YKX1</accession>